<evidence type="ECO:0000313" key="3">
    <source>
        <dbReference type="Proteomes" id="UP000003964"/>
    </source>
</evidence>
<gene>
    <name evidence="2" type="ORF">HMPREF0400_01733</name>
</gene>
<dbReference type="NCBIfam" id="NF033175">
    <property type="entry name" value="fuso_auto_Nterm"/>
    <property type="match status" value="2"/>
</dbReference>
<protein>
    <submittedName>
        <fullName evidence="2">Outer membrane protein</fullName>
    </submittedName>
</protein>
<sequence>MANNLSTVEKNLRSIAKRYENVKYSVGLAVLFLMKGTSAFSDDNKIQELEKQKDILTDVKKEKAEIKEIKKVTKATPKLKASWANMQFGANDMYSNFFATPKTKVDKASIVKSENTILLASADNNGSLPTFSKISSDIEETYAPTTEEINTSKGNLRNSIGNLQNKINEARKENGKEIKGLKLELVQLMEQGDQVVKSPWSSWQFGANYMYNNWNGAYKGRGDKVSEGAITNRATNSLDPLAKNIAIPNLKSTKYGATDLNIVEEPNASVSVTTRITPVIINKTAARKNQEPYRFNLPYFEAREIGTPSIPTVNAPNITVSGFADFPGRWINGVAGRYSYWHTNNGIGNTDGNLYQTSVEKGEVLKRRGGTVNRIQLKNYQRGQIQVRPVNVDVGVEPPENIDLAGDVPTFFMSLEDIPYSYFGKNSKLSLINENNNIDGQIFIHFETEGNTTDKFDKLKADGHISTEEFNEIRKYTDDTDFKNDQGGELYHVNRGTVELGGTGIRYVQTTFAGNMGRRVNLVENRGNIISMNYEEGNTKTHSNAIFLYGPDTGSGYTGTQHIYANNKTGKISMYGEKGYLAVFTASSTLARGDVSFINDGEANLYGRNSVGLFITKDARGKLSQKSNFIMNKPINLQGDNTTGLYIENSGDGIKNDRNTARFVIGAKDNATIPAYVPENSLLNAANSKEANHNKVGGDENLAEEIVGIYLNNPTAELHVKVPQLEIEKFAKKSIGIFSKDGEVKATDGNISIKGGEDNIALYANGGKIDYTGDINVNKSTLTGAKGNKNGIGNMAVFAASPNNYVKVNGNINMDTRDTVAIYSDDTKVDLNGKLNIKLKPESTGKNIAIYAKNSSNTSPVTVQTNQSKIEIDGKKDNDTITNQGLALYAEQGGQIVANGTSLTNGLYMKVTNGGSAIVSDGATSNVQAKYSTIDYDGNGYALYTKNNGNIDVRNAKINLYGKSTGFERSGVLSDPFTINLANSKFYAHSNDVSIMSLKNIPSLNFSTLAGTFFSGYLGGAQVHGASGAKNYKIATIDGIGAFNIDSNYDKSRALNPANEGTNDYVLTRHLLMQRAKINLKSGNNVRAILSSRDIADLGEQTAVGLANYVGDEINLETNTSINVDRTDKASGAVGVGSVGLFADGGKVNVASGATINVEKENNFVNGRSVGIYASNGARVSNAGTVNVGGKGSIGILGMTRRIDANGNPFSSGSTSLELRNESTGVINMDGESAVGMYVLNNHSFSFNPINNGYNDGIINISGNNAIGMLTTGAHTYNNNIININSDQGGIGIYATAGTAANRHTSMTGSGAGSVINLKSSVSKDNPNIGIYTEILEDGYGSVISNSGDIIGGDNTYGIYGEATVHDTGKIKLGNNSVGIFTTANATGYFTDVNVIDGEIEVGNNSKGIFVSGRAAASVINGAKMTIGDNSFAYVLDTKEIPADPVAGTPVIQSVLESNSTDETKLGNNSTFIYSSDKTAIITNNTPLRTTGNKNYGIYASGNITNLANMDFSSGVGNVGILNVRDIGSTTSKAINGQAGAASQPTITVGKSDASNENYSIGMAAGYLDKNGVLKQTGHIENYGKINVVEESGIGMYAAGSGSKAINHVGAEINLSGQDSIGMYLTDSAIGENYGTIRTAPNNTKDGIVGVVANNNAIIKNYGTIEIKGQGNTGILLANGGDNKENDPVNLDGAEGVVRKKIEPTGKKINGVEIVAPGNGTAKIKRKGQTVIPTLVDTIPARPNEVTAGGTTLDLRSTVLADTPSLTRASSLGMYVDTSGRQFTNPIQGLEHLTNLKNVNLIFGIEATNYTNSKDIKVGANILNPYNKIISKISRNGKTKFNLNSGSLTWIATGTQDSSGKFNAVYLSKIPYTSFTKDKNTYNFMDGLEQRYGAKNASLREESLFNKLNQIGKGEPELFAQAIDEMKGNQYANTQQRVQATGDILDKEFNYLKNEWSNLSKDSNKIKTFGAKGEYKTNTAGIKDYKSNAYGVAYVHEDETVRLGESAGWYTGIVHNTFKFKDLGNSKEEQLQAKLGIFKSVPFDENNSLNWTISGDIFAGYNKMNRRFLVVDEVFNAKGRYHTYGLGLKSQLNSEFRLSEGFSIKPYVAIGLEYGRVSKIKEKSGEMKLDIKSSDYLSVRPEIGTELAYRHHFGTGAFKASVGVAYENELGRVANAKTKARVANTSADWYELRGEKEDRRGNVKFDLNLGLESGTYGVTANIGYDTKGENLRGGVGLRVKF</sequence>
<dbReference type="InterPro" id="IPR053787">
    <property type="entry name" value="Autotransptr-assoc_N"/>
</dbReference>
<evidence type="ECO:0000259" key="1">
    <source>
        <dbReference type="PROSITE" id="PS51208"/>
    </source>
</evidence>
<dbReference type="EMBL" id="GG770383">
    <property type="protein sequence ID" value="EFG28392.2"/>
    <property type="molecule type" value="Genomic_DNA"/>
</dbReference>
<dbReference type="Proteomes" id="UP000003964">
    <property type="component" value="Unassembled WGS sequence"/>
</dbReference>
<feature type="domain" description="Autotransporter" evidence="1">
    <location>
        <begin position="1948"/>
        <end position="2241"/>
    </location>
</feature>
<dbReference type="SUPFAM" id="SSF103515">
    <property type="entry name" value="Autotransporter"/>
    <property type="match status" value="1"/>
</dbReference>
<organism evidence="2 3">
    <name type="scientific">Fusobacterium periodonticum 1_1_41FAA</name>
    <dbReference type="NCBI Taxonomy" id="469621"/>
    <lineage>
        <taxon>Bacteria</taxon>
        <taxon>Fusobacteriati</taxon>
        <taxon>Fusobacteriota</taxon>
        <taxon>Fusobacteriia</taxon>
        <taxon>Fusobacteriales</taxon>
        <taxon>Fusobacteriaceae</taxon>
        <taxon>Fusobacterium</taxon>
    </lineage>
</organism>
<dbReference type="RefSeq" id="WP_008821624.1">
    <property type="nucleotide sequence ID" value="NZ_GG770383.1"/>
</dbReference>
<reference evidence="2 3" key="1">
    <citation type="submission" date="2010-03" db="EMBL/GenBank/DDBJ databases">
        <title>The Genome Sequence of Fusobacterium sp. 1_1_41FAA.</title>
        <authorList>
            <consortium name="The Broad Institute Genome Sequencing Platform"/>
            <person name="Ward D."/>
            <person name="Earl A."/>
            <person name="Feldgarden M."/>
            <person name="Gevers D."/>
            <person name="Young S.K."/>
            <person name="Zeng Q."/>
            <person name="Koehrsen M."/>
            <person name="Alvarado L."/>
            <person name="Berlin A."/>
            <person name="Borenstein D."/>
            <person name="Chapman S."/>
            <person name="Chen Z."/>
            <person name="Engels R."/>
            <person name="Freedman E."/>
            <person name="Gellesch M."/>
            <person name="Goldberg J."/>
            <person name="Griggs A."/>
            <person name="Gujja S."/>
            <person name="Heilman E."/>
            <person name="Heiman D."/>
            <person name="Hepburn T."/>
            <person name="Howarth C."/>
            <person name="Jen D."/>
            <person name="Larson L."/>
            <person name="Mehta T."/>
            <person name="Park D."/>
            <person name="Pearson M."/>
            <person name="Richards J."/>
            <person name="Roberts A."/>
            <person name="Saif S."/>
            <person name="Shea T."/>
            <person name="Shenoy N."/>
            <person name="Sisk P."/>
            <person name="Stolte C."/>
            <person name="Sykes S."/>
            <person name="Walk T."/>
            <person name="White J."/>
            <person name="Yandava C."/>
            <person name="Strauss J.C."/>
            <person name="Ambrose C.E."/>
            <person name="Allen-Vercoe E."/>
            <person name="Haas B."/>
            <person name="Henn M.R."/>
            <person name="Nusbaum C."/>
            <person name="Birren B."/>
        </authorList>
    </citation>
    <scope>NUCLEOTIDE SEQUENCE [LARGE SCALE GENOMIC DNA]</scope>
    <source>
        <strain evidence="2 3">1_1_41FAA</strain>
    </source>
</reference>
<dbReference type="Pfam" id="PF03797">
    <property type="entry name" value="Autotransporter"/>
    <property type="match status" value="1"/>
</dbReference>
<name>D6LJ16_9FUSO</name>
<dbReference type="InterPro" id="IPR036709">
    <property type="entry name" value="Autotransporte_beta_dom_sf"/>
</dbReference>
<dbReference type="PROSITE" id="PS51208">
    <property type="entry name" value="AUTOTRANSPORTER"/>
    <property type="match status" value="1"/>
</dbReference>
<dbReference type="Gene3D" id="2.40.128.130">
    <property type="entry name" value="Autotransporter beta-domain"/>
    <property type="match status" value="1"/>
</dbReference>
<accession>D6LJ16</accession>
<evidence type="ECO:0000313" key="2">
    <source>
        <dbReference type="EMBL" id="EFG28392.2"/>
    </source>
</evidence>
<proteinExistence type="predicted"/>
<dbReference type="InterPro" id="IPR005546">
    <property type="entry name" value="Autotransporte_beta"/>
</dbReference>
<dbReference type="SMART" id="SM00869">
    <property type="entry name" value="Autotransporter"/>
    <property type="match status" value="1"/>
</dbReference>